<organism evidence="1">
    <name type="scientific">viral metagenome</name>
    <dbReference type="NCBI Taxonomy" id="1070528"/>
    <lineage>
        <taxon>unclassified sequences</taxon>
        <taxon>metagenomes</taxon>
        <taxon>organismal metagenomes</taxon>
    </lineage>
</organism>
<evidence type="ECO:0000313" key="1">
    <source>
        <dbReference type="EMBL" id="QHU05559.1"/>
    </source>
</evidence>
<protein>
    <submittedName>
        <fullName evidence="1">Uncharacterized protein</fullName>
    </submittedName>
</protein>
<name>A0A6C0JJ15_9ZZZZ</name>
<proteinExistence type="predicted"/>
<accession>A0A6C0JJ15</accession>
<dbReference type="EMBL" id="MN740417">
    <property type="protein sequence ID" value="QHU05559.1"/>
    <property type="molecule type" value="Genomic_DNA"/>
</dbReference>
<dbReference type="AlphaFoldDB" id="A0A6C0JJ15"/>
<sequence length="69" mass="8551">MNEIRQYEMIEEIRQNQILHNKQLDEKIKGMSEDEKDLLYQKIIMDEKEVKRKIERDTKLYNYFLSKAN</sequence>
<reference evidence="1" key="1">
    <citation type="journal article" date="2020" name="Nature">
        <title>Giant virus diversity and host interactions through global metagenomics.</title>
        <authorList>
            <person name="Schulz F."/>
            <person name="Roux S."/>
            <person name="Paez-Espino D."/>
            <person name="Jungbluth S."/>
            <person name="Walsh D.A."/>
            <person name="Denef V.J."/>
            <person name="McMahon K.D."/>
            <person name="Konstantinidis K.T."/>
            <person name="Eloe-Fadrosh E.A."/>
            <person name="Kyrpides N.C."/>
            <person name="Woyke T."/>
        </authorList>
    </citation>
    <scope>NUCLEOTIDE SEQUENCE</scope>
    <source>
        <strain evidence="1">GVMAG-M-3300027736-24</strain>
    </source>
</reference>